<gene>
    <name evidence="2" type="primary">40</name>
    <name evidence="2" type="ORF">PBI_FAREWELL_40</name>
</gene>
<feature type="region of interest" description="Disordered" evidence="1">
    <location>
        <begin position="1"/>
        <end position="60"/>
    </location>
</feature>
<reference evidence="2" key="1">
    <citation type="submission" date="2024-04" db="EMBL/GenBank/DDBJ databases">
        <authorList>
            <person name="Adelman N."/>
            <person name="Griciute V."/>
            <person name="Hart J."/>
            <person name="Matonsi M."/>
            <person name="Molloy S.D."/>
            <person name="Viland M.D."/>
            <person name="Lewis C.M."/>
            <person name="Garlena R.A."/>
            <person name="Russell D.A."/>
            <person name="Jacobs-Sera D."/>
            <person name="Hatfull G.F."/>
        </authorList>
    </citation>
    <scope>NUCLEOTIDE SEQUENCE</scope>
</reference>
<evidence type="ECO:0000313" key="2">
    <source>
        <dbReference type="EMBL" id="XCH42754.1"/>
    </source>
</evidence>
<accession>A0AAU8GL68</accession>
<evidence type="ECO:0008006" key="3">
    <source>
        <dbReference type="Google" id="ProtNLM"/>
    </source>
</evidence>
<feature type="compositionally biased region" description="Basic and acidic residues" evidence="1">
    <location>
        <begin position="39"/>
        <end position="51"/>
    </location>
</feature>
<proteinExistence type="predicted"/>
<sequence>MSEHSSFSNTPADDDATGGPIPAGASPVPLDTGCAHTVRTRDEPTPGRDALKAMNESDPPPSYVAFPVSVEQFVDKVRADIAECARIAMFDELDRQRHADEISGNGYWDNEWGQLDGEPDWEKVATSAADAVFAYLLQPATTAIIDRNRDRIVEISTRDGE</sequence>
<dbReference type="EMBL" id="PP750958">
    <property type="protein sequence ID" value="XCH42754.1"/>
    <property type="molecule type" value="Genomic_DNA"/>
</dbReference>
<feature type="compositionally biased region" description="Polar residues" evidence="1">
    <location>
        <begin position="1"/>
        <end position="11"/>
    </location>
</feature>
<protein>
    <recommendedName>
        <fullName evidence="3">Minor tail protein</fullName>
    </recommendedName>
</protein>
<evidence type="ECO:0000256" key="1">
    <source>
        <dbReference type="SAM" id="MobiDB-lite"/>
    </source>
</evidence>
<name>A0AAU8GL68_9CAUD</name>
<organism evidence="2">
    <name type="scientific">Mycobacterium phage Farewell</name>
    <dbReference type="NCBI Taxonomy" id="3158893"/>
    <lineage>
        <taxon>Viruses</taxon>
        <taxon>Duplodnaviria</taxon>
        <taxon>Heunggongvirae</taxon>
        <taxon>Uroviricota</taxon>
        <taxon>Caudoviricetes</taxon>
    </lineage>
</organism>